<evidence type="ECO:0000256" key="2">
    <source>
        <dbReference type="SAM" id="MobiDB-lite"/>
    </source>
</evidence>
<feature type="compositionally biased region" description="Basic and acidic residues" evidence="2">
    <location>
        <begin position="331"/>
        <end position="342"/>
    </location>
</feature>
<sequence length="552" mass="61095">MTTDVDQGYFAWSQEELTQRDASTGVTISQMLDHGSVSFGKFEFESLSWEKWSVFRHDRRQEELEKFNGLVAEKKAYFEEYYKRMRALKALQQQQQQQEEQAQQQIQQTELTLDYSVDGSLSEEEQETATGRKIEAKMVTGIIVEERRKDPEGCTVVENPSVGDTKSEMPIVGDVKGSDKRGSRMVPKRLIERKTISKGPSSSTRSSPGPKQNSRPQTRPVVYKPQPPPLPPPRKITGKTNNISNLIVRTKEATRTIPISSTATTSAIATPRRPSSSASATRTIPIASTATTSTIATPKRPSSSASMRRPPSASGTRPSSTPRRPLSSAGDRGRGMREKMQRSDLSSNRMGAVTQGKMGPSIHGTPRMNIIPSTVKSVTTESKRQVSKEPLVLNNNSASVKRAERYILDAQKSRSINLPPKKNPSSSGASETFSRNKTKEALNKSTAQPHSTTRNNVTPARSSALVRNATPSRITDSNKIGTQKPIPPRTSETPRVGSRHPTSSSSVNARKPNFELEFTKEAPLEQCLLQLKRNLEPSIFVHAERNLEILYL</sequence>
<evidence type="ECO:0000313" key="3">
    <source>
        <dbReference type="EMBL" id="KAF3329364.1"/>
    </source>
</evidence>
<gene>
    <name evidence="3" type="ORF">FCM35_KLT04695</name>
</gene>
<feature type="compositionally biased region" description="Polar residues" evidence="2">
    <location>
        <begin position="469"/>
        <end position="481"/>
    </location>
</feature>
<feature type="compositionally biased region" description="Pro residues" evidence="2">
    <location>
        <begin position="225"/>
        <end position="234"/>
    </location>
</feature>
<evidence type="ECO:0000313" key="4">
    <source>
        <dbReference type="Proteomes" id="UP000623129"/>
    </source>
</evidence>
<organism evidence="3 4">
    <name type="scientific">Carex littledalei</name>
    <dbReference type="NCBI Taxonomy" id="544730"/>
    <lineage>
        <taxon>Eukaryota</taxon>
        <taxon>Viridiplantae</taxon>
        <taxon>Streptophyta</taxon>
        <taxon>Embryophyta</taxon>
        <taxon>Tracheophyta</taxon>
        <taxon>Spermatophyta</taxon>
        <taxon>Magnoliopsida</taxon>
        <taxon>Liliopsida</taxon>
        <taxon>Poales</taxon>
        <taxon>Cyperaceae</taxon>
        <taxon>Cyperoideae</taxon>
        <taxon>Cariceae</taxon>
        <taxon>Carex</taxon>
        <taxon>Carex subgen. Euthyceras</taxon>
    </lineage>
</organism>
<dbReference type="PANTHER" id="PTHR47286">
    <property type="entry name" value="F3I6.9 PROTEIN"/>
    <property type="match status" value="1"/>
</dbReference>
<comment type="caution">
    <text evidence="3">The sequence shown here is derived from an EMBL/GenBank/DDBJ whole genome shotgun (WGS) entry which is preliminary data.</text>
</comment>
<keyword evidence="4" id="KW-1185">Reference proteome</keyword>
<dbReference type="Proteomes" id="UP000623129">
    <property type="component" value="Unassembled WGS sequence"/>
</dbReference>
<feature type="compositionally biased region" description="Low complexity" evidence="2">
    <location>
        <begin position="255"/>
        <end position="329"/>
    </location>
</feature>
<keyword evidence="1" id="KW-0175">Coiled coil</keyword>
<feature type="compositionally biased region" description="Polar residues" evidence="2">
    <location>
        <begin position="423"/>
        <end position="435"/>
    </location>
</feature>
<feature type="coiled-coil region" evidence="1">
    <location>
        <begin position="85"/>
        <end position="112"/>
    </location>
</feature>
<dbReference type="PANTHER" id="PTHR47286:SF2">
    <property type="entry name" value="F3I6.9 PROTEIN"/>
    <property type="match status" value="1"/>
</dbReference>
<dbReference type="EMBL" id="SWLB01000014">
    <property type="protein sequence ID" value="KAF3329364.1"/>
    <property type="molecule type" value="Genomic_DNA"/>
</dbReference>
<accession>A0A833QTL9</accession>
<reference evidence="3" key="1">
    <citation type="submission" date="2020-01" db="EMBL/GenBank/DDBJ databases">
        <title>Genome sequence of Kobresia littledalei, the first chromosome-level genome in the family Cyperaceae.</title>
        <authorList>
            <person name="Qu G."/>
        </authorList>
    </citation>
    <scope>NUCLEOTIDE SEQUENCE</scope>
    <source>
        <strain evidence="3">C.B.Clarke</strain>
        <tissue evidence="3">Leaf</tissue>
    </source>
</reference>
<protein>
    <recommendedName>
        <fullName evidence="5">TPX2 C-terminal domain-containing protein</fullName>
    </recommendedName>
</protein>
<evidence type="ECO:0000256" key="1">
    <source>
        <dbReference type="SAM" id="Coils"/>
    </source>
</evidence>
<feature type="compositionally biased region" description="Polar residues" evidence="2">
    <location>
        <begin position="238"/>
        <end position="247"/>
    </location>
</feature>
<evidence type="ECO:0008006" key="5">
    <source>
        <dbReference type="Google" id="ProtNLM"/>
    </source>
</evidence>
<proteinExistence type="predicted"/>
<feature type="compositionally biased region" description="Low complexity" evidence="2">
    <location>
        <begin position="197"/>
        <end position="211"/>
    </location>
</feature>
<feature type="region of interest" description="Disordered" evidence="2">
    <location>
        <begin position="150"/>
        <end position="508"/>
    </location>
</feature>
<dbReference type="AlphaFoldDB" id="A0A833QTL9"/>
<dbReference type="OrthoDB" id="621651at2759"/>
<name>A0A833QTL9_9POAL</name>
<feature type="compositionally biased region" description="Polar residues" evidence="2">
    <location>
        <begin position="371"/>
        <end position="380"/>
    </location>
</feature>
<feature type="compositionally biased region" description="Polar residues" evidence="2">
    <location>
        <begin position="443"/>
        <end position="461"/>
    </location>
</feature>